<evidence type="ECO:0000313" key="2">
    <source>
        <dbReference type="Proteomes" id="UP000789366"/>
    </source>
</evidence>
<sequence>LKRQVQHYQKLYEDRVAKDLGLEKKDGGTQTDLSDRQVNNLITQWNEVVQWATEEGIDVNQRWNLGMLRNAMDRRIRILTEGAQRFEKGEQKWQEEKDNLIKSKREELTAKMAELRENREKMEQLYKEQLAAKDKEIEELSRKKDAELAKAKEWMEKDKKTFNEEMRKAAYKDVREQFQIKEQRLLEQLRQENEKFTKQEAL</sequence>
<evidence type="ECO:0000313" key="1">
    <source>
        <dbReference type="EMBL" id="CAG8791120.1"/>
    </source>
</evidence>
<comment type="caution">
    <text evidence="1">The sequence shown here is derived from an EMBL/GenBank/DDBJ whole genome shotgun (WGS) entry which is preliminary data.</text>
</comment>
<gene>
    <name evidence="1" type="ORF">SPELUC_LOCUS17238</name>
</gene>
<protein>
    <submittedName>
        <fullName evidence="1">748_t:CDS:1</fullName>
    </submittedName>
</protein>
<accession>A0ACA9RFW3</accession>
<dbReference type="Proteomes" id="UP000789366">
    <property type="component" value="Unassembled WGS sequence"/>
</dbReference>
<name>A0ACA9RFW3_9GLOM</name>
<organism evidence="1 2">
    <name type="scientific">Cetraspora pellucida</name>
    <dbReference type="NCBI Taxonomy" id="1433469"/>
    <lineage>
        <taxon>Eukaryota</taxon>
        <taxon>Fungi</taxon>
        <taxon>Fungi incertae sedis</taxon>
        <taxon>Mucoromycota</taxon>
        <taxon>Glomeromycotina</taxon>
        <taxon>Glomeromycetes</taxon>
        <taxon>Diversisporales</taxon>
        <taxon>Gigasporaceae</taxon>
        <taxon>Cetraspora</taxon>
    </lineage>
</organism>
<reference evidence="1" key="1">
    <citation type="submission" date="2021-06" db="EMBL/GenBank/DDBJ databases">
        <authorList>
            <person name="Kallberg Y."/>
            <person name="Tangrot J."/>
            <person name="Rosling A."/>
        </authorList>
    </citation>
    <scope>NUCLEOTIDE SEQUENCE</scope>
    <source>
        <strain evidence="1">28 12/20/2015</strain>
    </source>
</reference>
<dbReference type="EMBL" id="CAJVPW010069199">
    <property type="protein sequence ID" value="CAG8791120.1"/>
    <property type="molecule type" value="Genomic_DNA"/>
</dbReference>
<feature type="non-terminal residue" evidence="1">
    <location>
        <position position="1"/>
    </location>
</feature>
<keyword evidence="2" id="KW-1185">Reference proteome</keyword>
<proteinExistence type="predicted"/>